<dbReference type="SUPFAM" id="SSF48452">
    <property type="entry name" value="TPR-like"/>
    <property type="match status" value="1"/>
</dbReference>
<evidence type="ECO:0000313" key="13">
    <source>
        <dbReference type="Proteomes" id="UP000054383"/>
    </source>
</evidence>
<dbReference type="STRING" id="28573.A0A0U1LZJ0"/>
<feature type="region of interest" description="Disordered" evidence="10">
    <location>
        <begin position="1075"/>
        <end position="1099"/>
    </location>
</feature>
<accession>A0A0U1LZJ0</accession>
<sequence>MDINSLLSPQESAAQSRQSTPASSTTKSSASASSAPSVKTSPHKSSRRGRSGQSKFSSGPSPVARQALESRLPDRAVSTPNNHNSHSGNGNTAFNDVQQPRQQSTPINALAEVAALQGHQSQNQKNPPVLTDMSTFSPLYPTPNPSSNLQNPPRAPEPREHVKRNYAQTSLPPEAQQQASQLFSHIQENPHSYESHVQFVRLLHTGFVNHVYPPHNPDAHGDPRTYDLLKDLRGAREDMDRLFAMGEDLWVEWIQDETLIARSVDERIAVIELCQRAVEEEYGSTKLWSMFGDWMLYLYNAAMGQSDQNQWSEEDRLVGREVFSWESVLDVWQRAADATRWRINDSHRVWNKFLELSVQDLNHARSSDRVPQVKGLFDSRLQTPHAAWDETSQLFSGFVTRYYSGNYEEVMVDTNARAADAKNKYASRQDFELKVQRAEGSNDRNLEWAVYSEYIEWELSRHPEKRVYSAQLINALYQRALLRFPTDVAMWEDYVTFLIQPSMTSPHHQIAPILPTLERATRHCPWSGTLWSQYILVAEREGLSFDEIVKLKHKATSTGLLDAGGLEEVIKVHTMWCSYLRRRAFLPDAIDEDLDVAEVGIRSAIERVQELGENKYGKSYQGDPYFRLERIYTRYLSESGSWDSAREYYKSLIPRRGNSYEFWLDYYNWEIMSWRTFVEAAMTPEAARRTPGPSYATAVLKQAIKRPDLDWPEKVMTKYIAHCEDYEDAEELQEAFVETQKAMKAVVRRRQKEALEQAAAQQEAAATAAQAEAESSAAASKRKREEETSDVNGLPSKKARPEEAAAVEYEEPAEVKRDRENSTVIVKHLATTVTEIQIRKFFRECGTINDIRFLPPEQDFTTAIVEFDSKEDAATALTRDQKRIDGQTVDVELGSGSTVYVTNFPPTADEVYIKSLFHEFGEIVDVRFPSLKYNTHRRFCYVQFKSASEAIAATRLDDKVVGDNLHLQVKISDPTRKQDRHGPVYEGREIHVSNIDFAASENDLKEVFSKYGTVELVRLPTKVNGDHRGFGFVVFSSSEEATASLAMHKQEFRGRPLQVKVSTPTAVRRSAVVVSHKGKSPSVEPNGISPKPDTGDDNRSARTLGLMNIPDTVNDSRIRAIAERFGTLLKIVLRPEHEGAIVEFADISAAGKASLELEGHEIAPGRRLRVGTAQDVTRQKIEQKAGTTKAKSIPTSSVLQMSGPIKRPTQPGARGGGRRGGLGFKRGGATAADRSQGQEMAVDSGSGDAEKMPQKSNDDFRAMMQGIAK</sequence>
<dbReference type="Gene3D" id="3.30.70.330">
    <property type="match status" value="4"/>
</dbReference>
<dbReference type="FunFam" id="1.25.40.10:FF:000633">
    <property type="entry name" value="Pre-mRNA splicing factor (Prp24), putative"/>
    <property type="match status" value="1"/>
</dbReference>
<dbReference type="Pfam" id="PF16842">
    <property type="entry name" value="RRM_occluded"/>
    <property type="match status" value="1"/>
</dbReference>
<evidence type="ECO:0000256" key="4">
    <source>
        <dbReference type="ARBA" id="ARBA00022884"/>
    </source>
</evidence>
<comment type="function">
    <text evidence="7">Functions as a recycling factor of the spliceosome, a machinery that forms on each precursor-messenger RNA (pre-mRNA) and catalyzes the removal of introns. Chaperones the re-annealing of U4 and U6 snRNAs (small nuclear RNAs) released from previous rounds of splicing, an initial step in reforming the U4/U6-U5 tri-snRNP (small nuclear ribonucleoprotein) that can reassemble into another spliceosome complex; this step involves binding U6 and facilitating the unwinding of the U6 internal stem loop, followed by base-pairing of U6 to U4.</text>
</comment>
<feature type="compositionally biased region" description="Low complexity" evidence="10">
    <location>
        <begin position="19"/>
        <end position="40"/>
    </location>
</feature>
<feature type="domain" description="RRM" evidence="11">
    <location>
        <begin position="897"/>
        <end position="974"/>
    </location>
</feature>
<dbReference type="SMART" id="SM00386">
    <property type="entry name" value="HAT"/>
    <property type="match status" value="4"/>
</dbReference>
<dbReference type="GO" id="GO:0003723">
    <property type="term" value="F:RNA binding"/>
    <property type="evidence" value="ECO:0007669"/>
    <property type="project" value="UniProtKB-UniRule"/>
</dbReference>
<dbReference type="FunFam" id="3.30.70.330:FF:000588">
    <property type="entry name" value="Pre-mRNA splicing factor (Prp24), putative"/>
    <property type="match status" value="1"/>
</dbReference>
<feature type="compositionally biased region" description="Polar residues" evidence="10">
    <location>
        <begin position="92"/>
        <end position="102"/>
    </location>
</feature>
<feature type="domain" description="RRM" evidence="11">
    <location>
        <begin position="822"/>
        <end position="896"/>
    </location>
</feature>
<dbReference type="OMA" id="LWARYIL"/>
<dbReference type="EMBL" id="CVMT01000004">
    <property type="protein sequence ID" value="CRG88151.1"/>
    <property type="molecule type" value="Genomic_DNA"/>
</dbReference>
<feature type="compositionally biased region" description="Polar residues" evidence="10">
    <location>
        <begin position="118"/>
        <end position="137"/>
    </location>
</feature>
<evidence type="ECO:0000256" key="6">
    <source>
        <dbReference type="ARBA" id="ARBA00023242"/>
    </source>
</evidence>
<dbReference type="InterPro" id="IPR035979">
    <property type="entry name" value="RBD_domain_sf"/>
</dbReference>
<feature type="region of interest" description="Disordered" evidence="10">
    <location>
        <begin position="1"/>
        <end position="102"/>
    </location>
</feature>
<keyword evidence="2" id="KW-0507">mRNA processing</keyword>
<dbReference type="FunFam" id="1.25.40.10:FF:000632">
    <property type="entry name" value="Pre-mRNA splicing factor (Prp24), putative"/>
    <property type="match status" value="1"/>
</dbReference>
<evidence type="ECO:0000313" key="12">
    <source>
        <dbReference type="EMBL" id="CRG88151.1"/>
    </source>
</evidence>
<keyword evidence="3" id="KW-0677">Repeat</keyword>
<feature type="region of interest" description="Disordered" evidence="10">
    <location>
        <begin position="766"/>
        <end position="818"/>
    </location>
</feature>
<dbReference type="Pfam" id="PF00076">
    <property type="entry name" value="RRM_1"/>
    <property type="match status" value="3"/>
</dbReference>
<keyword evidence="4 9" id="KW-0694">RNA-binding</keyword>
<dbReference type="InterPro" id="IPR034397">
    <property type="entry name" value="Prp24_RRM1"/>
</dbReference>
<evidence type="ECO:0000256" key="7">
    <source>
        <dbReference type="ARBA" id="ARBA00093374"/>
    </source>
</evidence>
<feature type="compositionally biased region" description="Gly residues" evidence="10">
    <location>
        <begin position="1213"/>
        <end position="1226"/>
    </location>
</feature>
<protein>
    <recommendedName>
        <fullName evidence="8">U4/U6 snRNA-associated-splicing factor PRP24</fullName>
    </recommendedName>
</protein>
<organism evidence="12 13">
    <name type="scientific">Talaromyces islandicus</name>
    <name type="common">Penicillium islandicum</name>
    <dbReference type="NCBI Taxonomy" id="28573"/>
    <lineage>
        <taxon>Eukaryota</taxon>
        <taxon>Fungi</taxon>
        <taxon>Dikarya</taxon>
        <taxon>Ascomycota</taxon>
        <taxon>Pezizomycotina</taxon>
        <taxon>Eurotiomycetes</taxon>
        <taxon>Eurotiomycetidae</taxon>
        <taxon>Eurotiales</taxon>
        <taxon>Trichocomaceae</taxon>
        <taxon>Talaromyces</taxon>
        <taxon>Talaromyces sect. Islandici</taxon>
    </lineage>
</organism>
<dbReference type="CDD" id="cd00590">
    <property type="entry name" value="RRM_SF"/>
    <property type="match status" value="1"/>
</dbReference>
<dbReference type="PROSITE" id="PS50102">
    <property type="entry name" value="RRM"/>
    <property type="match status" value="4"/>
</dbReference>
<gene>
    <name evidence="12" type="ORF">PISL3812_05178</name>
</gene>
<feature type="region of interest" description="Disordered" evidence="10">
    <location>
        <begin position="1181"/>
        <end position="1269"/>
    </location>
</feature>
<dbReference type="FunFam" id="3.30.70.330:FF:000711">
    <property type="entry name" value="Pre-mRNA splicing factor (Prp24), putative"/>
    <property type="match status" value="1"/>
</dbReference>
<feature type="domain" description="RRM" evidence="11">
    <location>
        <begin position="988"/>
        <end position="1064"/>
    </location>
</feature>
<dbReference type="InterPro" id="IPR031766">
    <property type="entry name" value="RRM_occluded"/>
</dbReference>
<evidence type="ECO:0000256" key="5">
    <source>
        <dbReference type="ARBA" id="ARBA00023187"/>
    </source>
</evidence>
<dbReference type="CDD" id="cd12296">
    <property type="entry name" value="RRM1_Prp24"/>
    <property type="match status" value="1"/>
</dbReference>
<comment type="subcellular location">
    <subcellularLocation>
        <location evidence="1">Nucleus</location>
    </subcellularLocation>
</comment>
<feature type="region of interest" description="Disordered" evidence="10">
    <location>
        <begin position="117"/>
        <end position="160"/>
    </location>
</feature>
<feature type="domain" description="RRM" evidence="11">
    <location>
        <begin position="1102"/>
        <end position="1175"/>
    </location>
</feature>
<evidence type="ECO:0000259" key="11">
    <source>
        <dbReference type="PROSITE" id="PS50102"/>
    </source>
</evidence>
<dbReference type="Gene3D" id="1.25.40.10">
    <property type="entry name" value="Tetratricopeptide repeat domain"/>
    <property type="match status" value="2"/>
</dbReference>
<evidence type="ECO:0000256" key="10">
    <source>
        <dbReference type="SAM" id="MobiDB-lite"/>
    </source>
</evidence>
<reference evidence="12 13" key="1">
    <citation type="submission" date="2015-04" db="EMBL/GenBank/DDBJ databases">
        <authorList>
            <person name="Syromyatnikov M.Y."/>
            <person name="Popov V.N."/>
        </authorList>
    </citation>
    <scope>NUCLEOTIDE SEQUENCE [LARGE SCALE GENOMIC DNA]</scope>
    <source>
        <strain evidence="12">WF-38-12</strain>
    </source>
</reference>
<name>A0A0U1LZJ0_TALIS</name>
<evidence type="ECO:0000256" key="3">
    <source>
        <dbReference type="ARBA" id="ARBA00022737"/>
    </source>
</evidence>
<keyword evidence="13" id="KW-1185">Reference proteome</keyword>
<evidence type="ECO:0000256" key="9">
    <source>
        <dbReference type="PROSITE-ProRule" id="PRU00176"/>
    </source>
</evidence>
<dbReference type="PANTHER" id="PTHR23236:SF119">
    <property type="entry name" value="NUCLEAR RNA-BINDING PROTEIN SART-3"/>
    <property type="match status" value="1"/>
</dbReference>
<dbReference type="InterPro" id="IPR003107">
    <property type="entry name" value="HAT"/>
</dbReference>
<proteinExistence type="predicted"/>
<dbReference type="OrthoDB" id="360390at2759"/>
<dbReference type="GO" id="GO:0008380">
    <property type="term" value="P:RNA splicing"/>
    <property type="evidence" value="ECO:0007669"/>
    <property type="project" value="UniProtKB-KW"/>
</dbReference>
<keyword evidence="6" id="KW-0539">Nucleus</keyword>
<feature type="compositionally biased region" description="Polar residues" evidence="10">
    <location>
        <begin position="1"/>
        <end position="18"/>
    </location>
</feature>
<keyword evidence="5" id="KW-0508">mRNA splicing</keyword>
<feature type="compositionally biased region" description="Low complexity" evidence="10">
    <location>
        <begin position="766"/>
        <end position="779"/>
    </location>
</feature>
<dbReference type="AlphaFoldDB" id="A0A0U1LZJ0"/>
<dbReference type="InterPro" id="IPR000504">
    <property type="entry name" value="RRM_dom"/>
</dbReference>
<feature type="compositionally biased region" description="Basic and acidic residues" evidence="10">
    <location>
        <begin position="1248"/>
        <end position="1261"/>
    </location>
</feature>
<dbReference type="PANTHER" id="PTHR23236">
    <property type="entry name" value="EUKARYOTIC TRANSLATION INITIATION FACTOR 4B/4H"/>
    <property type="match status" value="1"/>
</dbReference>
<evidence type="ECO:0000256" key="1">
    <source>
        <dbReference type="ARBA" id="ARBA00004123"/>
    </source>
</evidence>
<dbReference type="Proteomes" id="UP000054383">
    <property type="component" value="Unassembled WGS sequence"/>
</dbReference>
<dbReference type="CDD" id="cd12299">
    <property type="entry name" value="RRM4_Prp24"/>
    <property type="match status" value="1"/>
</dbReference>
<dbReference type="InterPro" id="IPR012677">
    <property type="entry name" value="Nucleotide-bd_a/b_plait_sf"/>
</dbReference>
<evidence type="ECO:0000256" key="2">
    <source>
        <dbReference type="ARBA" id="ARBA00022664"/>
    </source>
</evidence>
<evidence type="ECO:0000256" key="8">
    <source>
        <dbReference type="ARBA" id="ARBA00093627"/>
    </source>
</evidence>
<feature type="compositionally biased region" description="Low complexity" evidence="10">
    <location>
        <begin position="81"/>
        <end position="91"/>
    </location>
</feature>
<dbReference type="SUPFAM" id="SSF54928">
    <property type="entry name" value="RNA-binding domain, RBD"/>
    <property type="match status" value="4"/>
</dbReference>
<feature type="compositionally biased region" description="Polar residues" evidence="10">
    <location>
        <begin position="1185"/>
        <end position="1200"/>
    </location>
</feature>
<dbReference type="InterPro" id="IPR011990">
    <property type="entry name" value="TPR-like_helical_dom_sf"/>
</dbReference>
<dbReference type="GO" id="GO:0006397">
    <property type="term" value="P:mRNA processing"/>
    <property type="evidence" value="ECO:0007669"/>
    <property type="project" value="UniProtKB-KW"/>
</dbReference>
<dbReference type="FunFam" id="3.30.70.330:FF:000365">
    <property type="entry name" value="U4/U6 snRNA-associated-splicing factor PRP24"/>
    <property type="match status" value="1"/>
</dbReference>
<dbReference type="GO" id="GO:0005688">
    <property type="term" value="C:U6 snRNP"/>
    <property type="evidence" value="ECO:0007669"/>
    <property type="project" value="UniProtKB-ARBA"/>
</dbReference>
<feature type="compositionally biased region" description="Basic residues" evidence="10">
    <location>
        <begin position="41"/>
        <end position="50"/>
    </location>
</feature>
<dbReference type="SMART" id="SM00360">
    <property type="entry name" value="RRM"/>
    <property type="match status" value="4"/>
</dbReference>